<dbReference type="AlphaFoldDB" id="A0AAW9CJ92"/>
<evidence type="ECO:0000313" key="2">
    <source>
        <dbReference type="EMBL" id="MDW7546839.1"/>
    </source>
</evidence>
<name>A0AAW9CJ92_BIFLN</name>
<feature type="compositionally biased region" description="Pro residues" evidence="1">
    <location>
        <begin position="16"/>
        <end position="39"/>
    </location>
</feature>
<dbReference type="Proteomes" id="UP001272183">
    <property type="component" value="Unassembled WGS sequence"/>
</dbReference>
<feature type="region of interest" description="Disordered" evidence="1">
    <location>
        <begin position="1"/>
        <end position="63"/>
    </location>
</feature>
<evidence type="ECO:0000256" key="1">
    <source>
        <dbReference type="SAM" id="MobiDB-lite"/>
    </source>
</evidence>
<sequence>MSMFDGDRGWNGFDPQPVPQPEPVPEPAPEPAPDVPAAPEPQSDAGPAEPKAVEARPRPKRARPAFAWTADRVRQAREALALLDDGRTRRVVASAADVDADDADRLALAVLKGGLSAPVGLLVAWHDETDPLRRAILVGQALEKDMAGVRRAARVALALDPDLAGSVKPTGSSPTDLQYALASAAPGLDVDAVRGLA</sequence>
<evidence type="ECO:0000313" key="3">
    <source>
        <dbReference type="Proteomes" id="UP001272183"/>
    </source>
</evidence>
<dbReference type="RefSeq" id="WP_318712528.1">
    <property type="nucleotide sequence ID" value="NZ_JAWUDK010000020.1"/>
</dbReference>
<proteinExistence type="predicted"/>
<reference evidence="2" key="1">
    <citation type="submission" date="2023-10" db="EMBL/GenBank/DDBJ databases">
        <title>Supernatant from a Refined Defined Microbial Community Protects Mice from Clostridioides difficile Infection.</title>
        <authorList>
            <person name="Douchant K."/>
            <person name="He S.-M."/>
            <person name="Noordhof C."/>
            <person name="Greenlaw J."/>
            <person name="Schroeter K."/>
            <person name="Vancuren S.J."/>
            <person name="Sjaarda C."/>
            <person name="Allen-Vercoe E."/>
            <person name="Gloor G.B."/>
            <person name="Vanner S.J."/>
            <person name="Petrof E.O."/>
            <person name="Sheth P.M."/>
            <person name="Guzman M."/>
        </authorList>
    </citation>
    <scope>NUCLEOTIDE SEQUENCE</scope>
    <source>
        <strain evidence="2">16-6-I_4_FM</strain>
    </source>
</reference>
<dbReference type="EMBL" id="JAWUDL010000016">
    <property type="protein sequence ID" value="MDW7546839.1"/>
    <property type="molecule type" value="Genomic_DNA"/>
</dbReference>
<protein>
    <submittedName>
        <fullName evidence="2">Uncharacterized protein</fullName>
    </submittedName>
</protein>
<comment type="caution">
    <text evidence="2">The sequence shown here is derived from an EMBL/GenBank/DDBJ whole genome shotgun (WGS) entry which is preliminary data.</text>
</comment>
<accession>A0AAW9CJ92</accession>
<organism evidence="2 3">
    <name type="scientific">Bifidobacterium longum</name>
    <dbReference type="NCBI Taxonomy" id="216816"/>
    <lineage>
        <taxon>Bacteria</taxon>
        <taxon>Bacillati</taxon>
        <taxon>Actinomycetota</taxon>
        <taxon>Actinomycetes</taxon>
        <taxon>Bifidobacteriales</taxon>
        <taxon>Bifidobacteriaceae</taxon>
        <taxon>Bifidobacterium</taxon>
    </lineage>
</organism>
<gene>
    <name evidence="2" type="ORF">SCX10_08410</name>
</gene>